<reference evidence="1" key="1">
    <citation type="submission" date="2022-10" db="EMBL/GenBank/DDBJ databases">
        <authorList>
            <person name="Chen Y."/>
            <person name="Dougan E. K."/>
            <person name="Chan C."/>
            <person name="Rhodes N."/>
            <person name="Thang M."/>
        </authorList>
    </citation>
    <scope>NUCLEOTIDE SEQUENCE</scope>
</reference>
<evidence type="ECO:0000313" key="2">
    <source>
        <dbReference type="EMBL" id="CAL1166341.1"/>
    </source>
</evidence>
<proteinExistence type="predicted"/>
<organism evidence="1">
    <name type="scientific">Cladocopium goreaui</name>
    <dbReference type="NCBI Taxonomy" id="2562237"/>
    <lineage>
        <taxon>Eukaryota</taxon>
        <taxon>Sar</taxon>
        <taxon>Alveolata</taxon>
        <taxon>Dinophyceae</taxon>
        <taxon>Suessiales</taxon>
        <taxon>Symbiodiniaceae</taxon>
        <taxon>Cladocopium</taxon>
    </lineage>
</organism>
<dbReference type="EMBL" id="CAMXCT030005668">
    <property type="protein sequence ID" value="CAL4800278.1"/>
    <property type="molecule type" value="Genomic_DNA"/>
</dbReference>
<dbReference type="AlphaFoldDB" id="A0A9P1DMQ3"/>
<keyword evidence="3" id="KW-1185">Reference proteome</keyword>
<sequence length="75" mass="8218">MILHKIDRKPSTLFWKISVLVATRVSRASRMFADTTIASSTTTRLPFLGQLQRFASSSAVLGAQQGLILVQTAIL</sequence>
<name>A0A9P1DMQ3_9DINO</name>
<accession>A0A9P1DMQ3</accession>
<dbReference type="Proteomes" id="UP001152797">
    <property type="component" value="Unassembled WGS sequence"/>
</dbReference>
<reference evidence="2" key="2">
    <citation type="submission" date="2024-04" db="EMBL/GenBank/DDBJ databases">
        <authorList>
            <person name="Chen Y."/>
            <person name="Shah S."/>
            <person name="Dougan E. K."/>
            <person name="Thang M."/>
            <person name="Chan C."/>
        </authorList>
    </citation>
    <scope>NUCLEOTIDE SEQUENCE [LARGE SCALE GENOMIC DNA]</scope>
</reference>
<comment type="caution">
    <text evidence="1">The sequence shown here is derived from an EMBL/GenBank/DDBJ whole genome shotgun (WGS) entry which is preliminary data.</text>
</comment>
<evidence type="ECO:0000313" key="3">
    <source>
        <dbReference type="Proteomes" id="UP001152797"/>
    </source>
</evidence>
<evidence type="ECO:0000313" key="1">
    <source>
        <dbReference type="EMBL" id="CAI4012966.1"/>
    </source>
</evidence>
<gene>
    <name evidence="1" type="ORF">C1SCF055_LOCUS37983</name>
</gene>
<dbReference type="EMBL" id="CAMXCT020005668">
    <property type="protein sequence ID" value="CAL1166341.1"/>
    <property type="molecule type" value="Genomic_DNA"/>
</dbReference>
<protein>
    <submittedName>
        <fullName evidence="1">Uncharacterized protein</fullName>
    </submittedName>
</protein>
<dbReference type="EMBL" id="CAMXCT010005668">
    <property type="protein sequence ID" value="CAI4012966.1"/>
    <property type="molecule type" value="Genomic_DNA"/>
</dbReference>